<keyword evidence="4" id="KW-1185">Reference proteome</keyword>
<feature type="region of interest" description="Disordered" evidence="1">
    <location>
        <begin position="25"/>
        <end position="62"/>
    </location>
</feature>
<keyword evidence="2" id="KW-0732">Signal</keyword>
<evidence type="ECO:0000256" key="1">
    <source>
        <dbReference type="SAM" id="MobiDB-lite"/>
    </source>
</evidence>
<name>A0A226E1A3_FOLCA</name>
<dbReference type="Proteomes" id="UP000198287">
    <property type="component" value="Unassembled WGS sequence"/>
</dbReference>
<evidence type="ECO:0000256" key="2">
    <source>
        <dbReference type="SAM" id="SignalP"/>
    </source>
</evidence>
<accession>A0A226E1A3</accession>
<dbReference type="EMBL" id="LNIX01000008">
    <property type="protein sequence ID" value="OXA50814.1"/>
    <property type="molecule type" value="Genomic_DNA"/>
</dbReference>
<comment type="caution">
    <text evidence="3">The sequence shown here is derived from an EMBL/GenBank/DDBJ whole genome shotgun (WGS) entry which is preliminary data.</text>
</comment>
<evidence type="ECO:0000313" key="3">
    <source>
        <dbReference type="EMBL" id="OXA50814.1"/>
    </source>
</evidence>
<evidence type="ECO:0000313" key="4">
    <source>
        <dbReference type="Proteomes" id="UP000198287"/>
    </source>
</evidence>
<proteinExistence type="predicted"/>
<reference evidence="3 4" key="1">
    <citation type="submission" date="2015-12" db="EMBL/GenBank/DDBJ databases">
        <title>The genome of Folsomia candida.</title>
        <authorList>
            <person name="Faddeeva A."/>
            <person name="Derks M.F."/>
            <person name="Anvar Y."/>
            <person name="Smit S."/>
            <person name="Van Straalen N."/>
            <person name="Roelofs D."/>
        </authorList>
    </citation>
    <scope>NUCLEOTIDE SEQUENCE [LARGE SCALE GENOMIC DNA]</scope>
    <source>
        <strain evidence="3 4">VU population</strain>
        <tissue evidence="3">Whole body</tissue>
    </source>
</reference>
<sequence length="121" mass="13535">MSRFAVWTILLLGLATFLSQSEQVLGQDDNGDDEADNDVDNDLGEDDAGEDEQSEEREKRQFRPSFCDTCLAQQRRGLRVGCIGCGSFNNNNNRRDSYACQSCLAQQRRGLYIRCQPACGS</sequence>
<feature type="chain" id="PRO_5012556325" evidence="2">
    <location>
        <begin position="27"/>
        <end position="121"/>
    </location>
</feature>
<protein>
    <submittedName>
        <fullName evidence="3">Protein zntA</fullName>
    </submittedName>
</protein>
<gene>
    <name evidence="3" type="ORF">Fcan01_14039</name>
</gene>
<organism evidence="3 4">
    <name type="scientific">Folsomia candida</name>
    <name type="common">Springtail</name>
    <dbReference type="NCBI Taxonomy" id="158441"/>
    <lineage>
        <taxon>Eukaryota</taxon>
        <taxon>Metazoa</taxon>
        <taxon>Ecdysozoa</taxon>
        <taxon>Arthropoda</taxon>
        <taxon>Hexapoda</taxon>
        <taxon>Collembola</taxon>
        <taxon>Entomobryomorpha</taxon>
        <taxon>Isotomoidea</taxon>
        <taxon>Isotomidae</taxon>
        <taxon>Proisotominae</taxon>
        <taxon>Folsomia</taxon>
    </lineage>
</organism>
<feature type="signal peptide" evidence="2">
    <location>
        <begin position="1"/>
        <end position="26"/>
    </location>
</feature>
<dbReference type="AlphaFoldDB" id="A0A226E1A3"/>
<feature type="compositionally biased region" description="Acidic residues" evidence="1">
    <location>
        <begin position="29"/>
        <end position="55"/>
    </location>
</feature>